<dbReference type="EMBL" id="JADBED010000001">
    <property type="protein sequence ID" value="MBE1523613.1"/>
    <property type="molecule type" value="Genomic_DNA"/>
</dbReference>
<comment type="caution">
    <text evidence="1">The sequence shown here is derived from an EMBL/GenBank/DDBJ whole genome shotgun (WGS) entry which is preliminary data.</text>
</comment>
<sequence>MVRKHSTAAIERATRRSWAQWVQILDDAGARALPHREIVGIVYDQMHSGIDNPGWWAQSVAVAYEQHRGLRRPGESRTGEFQASLSKICPGDMDAVLDAWVQLVAGRDAFGGVPVQGEPVTSSTPRWRYWRAALADGSRVAVTISEKPGGRSSVAVGHTKLGSPEEVDRWKMVWREMLSALASQTDPPGRI</sequence>
<organism evidence="1 2">
    <name type="scientific">Nesterenkonia lutea</name>
    <dbReference type="NCBI Taxonomy" id="272919"/>
    <lineage>
        <taxon>Bacteria</taxon>
        <taxon>Bacillati</taxon>
        <taxon>Actinomycetota</taxon>
        <taxon>Actinomycetes</taxon>
        <taxon>Micrococcales</taxon>
        <taxon>Micrococcaceae</taxon>
        <taxon>Nesterenkonia</taxon>
    </lineage>
</organism>
<proteinExistence type="predicted"/>
<gene>
    <name evidence="1" type="ORF">H4W27_000731</name>
</gene>
<evidence type="ECO:0000313" key="2">
    <source>
        <dbReference type="Proteomes" id="UP000643525"/>
    </source>
</evidence>
<keyword evidence="2" id="KW-1185">Reference proteome</keyword>
<evidence type="ECO:0008006" key="3">
    <source>
        <dbReference type="Google" id="ProtNLM"/>
    </source>
</evidence>
<reference evidence="1 2" key="1">
    <citation type="submission" date="2020-10" db="EMBL/GenBank/DDBJ databases">
        <title>Sequencing the genomes of 1000 actinobacteria strains.</title>
        <authorList>
            <person name="Klenk H.-P."/>
        </authorList>
    </citation>
    <scope>NUCLEOTIDE SEQUENCE [LARGE SCALE GENOMIC DNA]</scope>
    <source>
        <strain evidence="1 2">DSM 15666</strain>
    </source>
</reference>
<dbReference type="RefSeq" id="WP_192594746.1">
    <property type="nucleotide sequence ID" value="NZ_BAAALJ010000001.1"/>
</dbReference>
<protein>
    <recommendedName>
        <fullName evidence="3">DUF4287 domain-containing protein</fullName>
    </recommendedName>
</protein>
<accession>A0ABR9JCE6</accession>
<name>A0ABR9JCE6_9MICC</name>
<evidence type="ECO:0000313" key="1">
    <source>
        <dbReference type="EMBL" id="MBE1523613.1"/>
    </source>
</evidence>
<dbReference type="Proteomes" id="UP000643525">
    <property type="component" value="Unassembled WGS sequence"/>
</dbReference>